<evidence type="ECO:0000313" key="1">
    <source>
        <dbReference type="EMBL" id="KLO05278.1"/>
    </source>
</evidence>
<dbReference type="OrthoDB" id="1715602at2759"/>
<feature type="non-terminal residue" evidence="1">
    <location>
        <position position="1"/>
    </location>
</feature>
<organism evidence="1 2">
    <name type="scientific">Schizopora paradoxa</name>
    <dbReference type="NCBI Taxonomy" id="27342"/>
    <lineage>
        <taxon>Eukaryota</taxon>
        <taxon>Fungi</taxon>
        <taxon>Dikarya</taxon>
        <taxon>Basidiomycota</taxon>
        <taxon>Agaricomycotina</taxon>
        <taxon>Agaricomycetes</taxon>
        <taxon>Hymenochaetales</taxon>
        <taxon>Schizoporaceae</taxon>
        <taxon>Schizopora</taxon>
    </lineage>
</organism>
<accession>A0A0H2R716</accession>
<gene>
    <name evidence="1" type="ORF">SCHPADRAFT_839595</name>
</gene>
<evidence type="ECO:0000313" key="2">
    <source>
        <dbReference type="Proteomes" id="UP000053477"/>
    </source>
</evidence>
<reference evidence="1 2" key="1">
    <citation type="submission" date="2015-04" db="EMBL/GenBank/DDBJ databases">
        <title>Complete genome sequence of Schizopora paradoxa KUC8140, a cosmopolitan wood degrader in East Asia.</title>
        <authorList>
            <consortium name="DOE Joint Genome Institute"/>
            <person name="Min B."/>
            <person name="Park H."/>
            <person name="Jang Y."/>
            <person name="Kim J.-J."/>
            <person name="Kim K.H."/>
            <person name="Pangilinan J."/>
            <person name="Lipzen A."/>
            <person name="Riley R."/>
            <person name="Grigoriev I.V."/>
            <person name="Spatafora J.W."/>
            <person name="Choi I.-G."/>
        </authorList>
    </citation>
    <scope>NUCLEOTIDE SEQUENCE [LARGE SCALE GENOMIC DNA]</scope>
    <source>
        <strain evidence="1 2">KUC8140</strain>
    </source>
</reference>
<dbReference type="Proteomes" id="UP000053477">
    <property type="component" value="Unassembled WGS sequence"/>
</dbReference>
<sequence>LHPRVKTNYFENENWERDWIETAKDILTEQWDTYYCNTKVSVTLEEPEEVEDLFAELDEQQMVTKPMEMGAYLREDPIKDDFAKNPIKYWCCKTGDRAARMALDFLSAPGEYSTQSVAVHVASTNY</sequence>
<name>A0A0H2R716_9AGAM</name>
<proteinExistence type="predicted"/>
<dbReference type="EMBL" id="KQ086333">
    <property type="protein sequence ID" value="KLO05278.1"/>
    <property type="molecule type" value="Genomic_DNA"/>
</dbReference>
<keyword evidence="2" id="KW-1185">Reference proteome</keyword>
<protein>
    <submittedName>
        <fullName evidence="1">Uncharacterized protein</fullName>
    </submittedName>
</protein>
<dbReference type="AlphaFoldDB" id="A0A0H2R716"/>
<dbReference type="InParanoid" id="A0A0H2R716"/>